<dbReference type="EMBL" id="BGZK01000033">
    <property type="protein sequence ID" value="GBP08980.1"/>
    <property type="molecule type" value="Genomic_DNA"/>
</dbReference>
<comment type="caution">
    <text evidence="1">The sequence shown here is derived from an EMBL/GenBank/DDBJ whole genome shotgun (WGS) entry which is preliminary data.</text>
</comment>
<proteinExistence type="predicted"/>
<protein>
    <recommendedName>
        <fullName evidence="3">PiggyBac transposable element-derived protein domain-containing protein</fullName>
    </recommendedName>
</protein>
<dbReference type="Proteomes" id="UP000299102">
    <property type="component" value="Unassembled WGS sequence"/>
</dbReference>
<keyword evidence="2" id="KW-1185">Reference proteome</keyword>
<dbReference type="AlphaFoldDB" id="A0A4C1T5W9"/>
<reference evidence="1 2" key="1">
    <citation type="journal article" date="2019" name="Commun. Biol.">
        <title>The bagworm genome reveals a unique fibroin gene that provides high tensile strength.</title>
        <authorList>
            <person name="Kono N."/>
            <person name="Nakamura H."/>
            <person name="Ohtoshi R."/>
            <person name="Tomita M."/>
            <person name="Numata K."/>
            <person name="Arakawa K."/>
        </authorList>
    </citation>
    <scope>NUCLEOTIDE SEQUENCE [LARGE SCALE GENOMIC DNA]</scope>
</reference>
<dbReference type="OrthoDB" id="118105at2759"/>
<evidence type="ECO:0000313" key="2">
    <source>
        <dbReference type="Proteomes" id="UP000299102"/>
    </source>
</evidence>
<accession>A0A4C1T5W9</accession>
<sequence length="105" mass="12200">MVVHQGDMTFPELTAQGFTWGESAILRLCETLVPGHYIFLDRYFTIINLADALLKDCIFIVPVQFNETGFPGHANFLMKRNLKRKVETYLRHWLKLMVQLLSRDG</sequence>
<name>A0A4C1T5W9_EUMVA</name>
<organism evidence="1 2">
    <name type="scientific">Eumeta variegata</name>
    <name type="common">Bagworm moth</name>
    <name type="synonym">Eumeta japonica</name>
    <dbReference type="NCBI Taxonomy" id="151549"/>
    <lineage>
        <taxon>Eukaryota</taxon>
        <taxon>Metazoa</taxon>
        <taxon>Ecdysozoa</taxon>
        <taxon>Arthropoda</taxon>
        <taxon>Hexapoda</taxon>
        <taxon>Insecta</taxon>
        <taxon>Pterygota</taxon>
        <taxon>Neoptera</taxon>
        <taxon>Endopterygota</taxon>
        <taxon>Lepidoptera</taxon>
        <taxon>Glossata</taxon>
        <taxon>Ditrysia</taxon>
        <taxon>Tineoidea</taxon>
        <taxon>Psychidae</taxon>
        <taxon>Oiketicinae</taxon>
        <taxon>Eumeta</taxon>
    </lineage>
</organism>
<gene>
    <name evidence="1" type="ORF">EVAR_78339_1</name>
</gene>
<evidence type="ECO:0008006" key="3">
    <source>
        <dbReference type="Google" id="ProtNLM"/>
    </source>
</evidence>
<evidence type="ECO:0000313" key="1">
    <source>
        <dbReference type="EMBL" id="GBP08980.1"/>
    </source>
</evidence>